<dbReference type="Proteomes" id="UP000198394">
    <property type="component" value="Unassembled WGS sequence"/>
</dbReference>
<keyword evidence="1" id="KW-1133">Transmembrane helix</keyword>
<keyword evidence="1" id="KW-0812">Transmembrane</keyword>
<protein>
    <recommendedName>
        <fullName evidence="2">CAAX prenyl protease 1 N-terminal domain-containing protein</fullName>
    </recommendedName>
</protein>
<organism evidence="3 4">
    <name type="scientific">Parageobacillus galactosidasius</name>
    <dbReference type="NCBI Taxonomy" id="883812"/>
    <lineage>
        <taxon>Bacteria</taxon>
        <taxon>Bacillati</taxon>
        <taxon>Bacillota</taxon>
        <taxon>Bacilli</taxon>
        <taxon>Bacillales</taxon>
        <taxon>Anoxybacillaceae</taxon>
        <taxon>Parageobacillus</taxon>
    </lineage>
</organism>
<feature type="domain" description="CAAX prenyl protease 1 N-terminal" evidence="2">
    <location>
        <begin position="71"/>
        <end position="210"/>
    </location>
</feature>
<gene>
    <name evidence="3" type="ORF">B9L23_03935</name>
</gene>
<dbReference type="RefSeq" id="WP_089096908.1">
    <property type="nucleotide sequence ID" value="NZ_NDYL01000001.1"/>
</dbReference>
<reference evidence="3 4" key="1">
    <citation type="submission" date="2017-04" db="EMBL/GenBank/DDBJ databases">
        <title>The genome sequence of Parageobacillus galactosidasius DSM 18751.</title>
        <authorList>
            <person name="Ramaloko W.T."/>
            <person name="Koen N."/>
            <person name="Polliack S."/>
            <person name="Aliyu H."/>
            <person name="Lebre P."/>
            <person name="Mohr T."/>
            <person name="Oswald F."/>
            <person name="Zwick M."/>
            <person name="Neumann A."/>
            <person name="Syldatk C."/>
            <person name="Cowan D."/>
            <person name="De Maayer P."/>
        </authorList>
    </citation>
    <scope>NUCLEOTIDE SEQUENCE [LARGE SCALE GENOMIC DNA]</scope>
    <source>
        <strain evidence="3 4">DSM 18751</strain>
    </source>
</reference>
<dbReference type="Pfam" id="PF16491">
    <property type="entry name" value="Peptidase_M48_N"/>
    <property type="match status" value="1"/>
</dbReference>
<name>A0A226QNX3_9BACL</name>
<comment type="caution">
    <text evidence="3">The sequence shown here is derived from an EMBL/GenBank/DDBJ whole genome shotgun (WGS) entry which is preliminary data.</text>
</comment>
<evidence type="ECO:0000313" key="3">
    <source>
        <dbReference type="EMBL" id="OXB94065.1"/>
    </source>
</evidence>
<keyword evidence="1" id="KW-0472">Membrane</keyword>
<keyword evidence="4" id="KW-1185">Reference proteome</keyword>
<evidence type="ECO:0000313" key="4">
    <source>
        <dbReference type="Proteomes" id="UP000198394"/>
    </source>
</evidence>
<feature type="transmembrane region" description="Helical" evidence="1">
    <location>
        <begin position="24"/>
        <end position="44"/>
    </location>
</feature>
<accession>A0A226QNX3</accession>
<proteinExistence type="predicted"/>
<evidence type="ECO:0000259" key="2">
    <source>
        <dbReference type="Pfam" id="PF16491"/>
    </source>
</evidence>
<dbReference type="InterPro" id="IPR032456">
    <property type="entry name" value="Peptidase_M48_N"/>
</dbReference>
<dbReference type="EMBL" id="NDYL01000001">
    <property type="protein sequence ID" value="OXB94065.1"/>
    <property type="molecule type" value="Genomic_DNA"/>
</dbReference>
<feature type="transmembrane region" description="Helical" evidence="1">
    <location>
        <begin position="167"/>
        <end position="187"/>
    </location>
</feature>
<sequence length="228" mass="26991">MAKLITLKIAVLVTKKEVASNEKVVRWILFVYVLYGIGMAWYLFVADTSIPPEWKGTSADPSTFLTSREQMLSEEYSRWKDLLFFLAVPYEWLIYFCLLSLGVAKALQTWVERATKWFTLRSVLYVFWLSLIVAAFSLPLNFVGYHLSRAYGISTQSVSSWLKDELTNFFVDTVLFMLIATVLYWLLRRFERRWWLYAWVLCVPFMIFLCSFSRFTEKTVTKQKRFPF</sequence>
<feature type="transmembrane region" description="Helical" evidence="1">
    <location>
        <begin position="125"/>
        <end position="147"/>
    </location>
</feature>
<feature type="transmembrane region" description="Helical" evidence="1">
    <location>
        <begin position="194"/>
        <end position="215"/>
    </location>
</feature>
<evidence type="ECO:0000256" key="1">
    <source>
        <dbReference type="SAM" id="Phobius"/>
    </source>
</evidence>
<feature type="transmembrane region" description="Helical" evidence="1">
    <location>
        <begin position="82"/>
        <end position="104"/>
    </location>
</feature>
<dbReference type="AlphaFoldDB" id="A0A226QNX3"/>